<sequence>MVTAAAVGALCPGPIAHAEGDANSYDDIAINGTFIAFSDGVWAKTNDSLHEERSVTQVWTITSTCTTFEDCTGQVISDHGWTGDLVYLSGRWRVRHVIEDWEPCWDGTAWPGTQTFIFWQEYERDPNVYVGWDRTEGPSGACGFNRVLDIEMPFRLTRQS</sequence>
<evidence type="ECO:0000313" key="1">
    <source>
        <dbReference type="EMBL" id="EKF21502.1"/>
    </source>
</evidence>
<dbReference type="PATRIC" id="fig|1122247.3.peg.4362"/>
<dbReference type="EMBL" id="AMRA01000134">
    <property type="protein sequence ID" value="EKF21502.1"/>
    <property type="molecule type" value="Genomic_DNA"/>
</dbReference>
<comment type="caution">
    <text evidence="1">The sequence shown here is derived from an EMBL/GenBank/DDBJ whole genome shotgun (WGS) entry which is preliminary data.</text>
</comment>
<name>K5BCF6_MYCHD</name>
<accession>K5BCF6</accession>
<dbReference type="eggNOG" id="ENOG5031MH6">
    <property type="taxonomic scope" value="Bacteria"/>
</dbReference>
<dbReference type="AlphaFoldDB" id="K5BCF6"/>
<dbReference type="Proteomes" id="UP000006265">
    <property type="component" value="Unassembled WGS sequence"/>
</dbReference>
<dbReference type="STRING" id="1122247.GCA_000379865_03095"/>
<protein>
    <submittedName>
        <fullName evidence="1">Uncharacterized protein</fullName>
    </submittedName>
</protein>
<proteinExistence type="predicted"/>
<evidence type="ECO:0000313" key="2">
    <source>
        <dbReference type="Proteomes" id="UP000006265"/>
    </source>
</evidence>
<organism evidence="1 2">
    <name type="scientific">Mycolicibacterium hassiacum (strain DSM 44199 / CIP 105218 / JCM 12690 / 3849)</name>
    <name type="common">Mycobacterium hassiacum</name>
    <dbReference type="NCBI Taxonomy" id="1122247"/>
    <lineage>
        <taxon>Bacteria</taxon>
        <taxon>Bacillati</taxon>
        <taxon>Actinomycetota</taxon>
        <taxon>Actinomycetes</taxon>
        <taxon>Mycobacteriales</taxon>
        <taxon>Mycobacteriaceae</taxon>
        <taxon>Mycolicibacterium</taxon>
    </lineage>
</organism>
<gene>
    <name evidence="1" type="ORF">C731_4551</name>
</gene>
<reference evidence="1 2" key="1">
    <citation type="journal article" date="2012" name="J. Bacteriol.">
        <title>Genome sequence of Mycobacterium hassiacum DSM 44199, a rare source of heat-stable mycobacterial proteins.</title>
        <authorList>
            <person name="Tiago I."/>
            <person name="Maranha A."/>
            <person name="Mendes V."/>
            <person name="Alarico S."/>
            <person name="Moynihan P.J."/>
            <person name="Clarke A.J."/>
            <person name="Macedo-Ribeiro S."/>
            <person name="Pereira P.J."/>
            <person name="Empadinhas N."/>
        </authorList>
    </citation>
    <scope>NUCLEOTIDE SEQUENCE [LARGE SCALE GENOMIC DNA]</scope>
    <source>
        <strain evidence="2">DSM 44199 / CIP 105218 / JCM 12690 / 3849</strain>
    </source>
</reference>
<keyword evidence="2" id="KW-1185">Reference proteome</keyword>